<protein>
    <submittedName>
        <fullName evidence="1">Uncharacterized protein</fullName>
    </submittedName>
</protein>
<sequence>MAFEPTTPEAPKKNGKIEERISLAVKVDQRGVSRVHIIINGAARKRYFPASEKGTHFEVSFGVGADIGRFMICQSAKGGVIAHQRGIKGHALTLIVRPWEAIAARRHLAVPCRILEDFGNGGLVLRVPDEPVPYCDRVEGIAA</sequence>
<accession>A0A238KG31</accession>
<dbReference type="EMBL" id="FXYH01000007">
    <property type="protein sequence ID" value="SMX41474.1"/>
    <property type="molecule type" value="Genomic_DNA"/>
</dbReference>
<proteinExistence type="predicted"/>
<keyword evidence="2" id="KW-1185">Reference proteome</keyword>
<dbReference type="Proteomes" id="UP000220836">
    <property type="component" value="Unassembled WGS sequence"/>
</dbReference>
<dbReference type="AlphaFoldDB" id="A0A238KG31"/>
<organism evidence="1 2">
    <name type="scientific">Pelagimonas varians</name>
    <dbReference type="NCBI Taxonomy" id="696760"/>
    <lineage>
        <taxon>Bacteria</taxon>
        <taxon>Pseudomonadati</taxon>
        <taxon>Pseudomonadota</taxon>
        <taxon>Alphaproteobacteria</taxon>
        <taxon>Rhodobacterales</taxon>
        <taxon>Roseobacteraceae</taxon>
        <taxon>Pelagimonas</taxon>
    </lineage>
</organism>
<dbReference type="RefSeq" id="WP_097804787.1">
    <property type="nucleotide sequence ID" value="NZ_FXYH01000007.1"/>
</dbReference>
<evidence type="ECO:0000313" key="1">
    <source>
        <dbReference type="EMBL" id="SMX41474.1"/>
    </source>
</evidence>
<gene>
    <name evidence="1" type="ORF">PEV8663_02285</name>
</gene>
<evidence type="ECO:0000313" key="2">
    <source>
        <dbReference type="Proteomes" id="UP000220836"/>
    </source>
</evidence>
<reference evidence="1 2" key="1">
    <citation type="submission" date="2017-05" db="EMBL/GenBank/DDBJ databases">
        <authorList>
            <person name="Song R."/>
            <person name="Chenine A.L."/>
            <person name="Ruprecht R.M."/>
        </authorList>
    </citation>
    <scope>NUCLEOTIDE SEQUENCE [LARGE SCALE GENOMIC DNA]</scope>
    <source>
        <strain evidence="1 2">CECT 8663</strain>
    </source>
</reference>
<name>A0A238KG31_9RHOB</name>